<dbReference type="GO" id="GO:0016705">
    <property type="term" value="F:oxidoreductase activity, acting on paired donors, with incorporation or reduction of molecular oxygen"/>
    <property type="evidence" value="ECO:0007669"/>
    <property type="project" value="InterPro"/>
</dbReference>
<evidence type="ECO:0008006" key="9">
    <source>
        <dbReference type="Google" id="ProtNLM"/>
    </source>
</evidence>
<keyword evidence="5 6" id="KW-0349">Heme</keyword>
<dbReference type="InterPro" id="IPR017972">
    <property type="entry name" value="Cyt_P450_CS"/>
</dbReference>
<evidence type="ECO:0000256" key="4">
    <source>
        <dbReference type="ARBA" id="ARBA00023136"/>
    </source>
</evidence>
<accession>A0A8W8M9Q7</accession>
<feature type="binding site" description="axial binding residue" evidence="5">
    <location>
        <position position="488"/>
    </location>
    <ligand>
        <name>heme</name>
        <dbReference type="ChEBI" id="CHEBI:30413"/>
    </ligand>
    <ligandPart>
        <name>Fe</name>
        <dbReference type="ChEBI" id="CHEBI:18248"/>
    </ligandPart>
</feature>
<evidence type="ECO:0000313" key="8">
    <source>
        <dbReference type="Proteomes" id="UP000005408"/>
    </source>
</evidence>
<dbReference type="GO" id="GO:0004497">
    <property type="term" value="F:monooxygenase activity"/>
    <property type="evidence" value="ECO:0007669"/>
    <property type="project" value="UniProtKB-KW"/>
</dbReference>
<keyword evidence="8" id="KW-1185">Reference proteome</keyword>
<keyword evidence="6" id="KW-0503">Monooxygenase</keyword>
<dbReference type="InterPro" id="IPR002401">
    <property type="entry name" value="Cyt_P450_E_grp-I"/>
</dbReference>
<dbReference type="Proteomes" id="UP000005408">
    <property type="component" value="Unassembled WGS sequence"/>
</dbReference>
<dbReference type="GO" id="GO:0020037">
    <property type="term" value="F:heme binding"/>
    <property type="evidence" value="ECO:0007669"/>
    <property type="project" value="InterPro"/>
</dbReference>
<dbReference type="CDD" id="cd20660">
    <property type="entry name" value="CYP4V-like"/>
    <property type="match status" value="1"/>
</dbReference>
<evidence type="ECO:0000256" key="3">
    <source>
        <dbReference type="ARBA" id="ARBA00022824"/>
    </source>
</evidence>
<organism evidence="7 8">
    <name type="scientific">Magallana gigas</name>
    <name type="common">Pacific oyster</name>
    <name type="synonym">Crassostrea gigas</name>
    <dbReference type="NCBI Taxonomy" id="29159"/>
    <lineage>
        <taxon>Eukaryota</taxon>
        <taxon>Metazoa</taxon>
        <taxon>Spiralia</taxon>
        <taxon>Lophotrochozoa</taxon>
        <taxon>Mollusca</taxon>
        <taxon>Bivalvia</taxon>
        <taxon>Autobranchia</taxon>
        <taxon>Pteriomorphia</taxon>
        <taxon>Ostreida</taxon>
        <taxon>Ostreoidea</taxon>
        <taxon>Ostreidae</taxon>
        <taxon>Magallana</taxon>
    </lineage>
</organism>
<comment type="similarity">
    <text evidence="2 6">Belongs to the cytochrome P450 family.</text>
</comment>
<dbReference type="Pfam" id="PF00067">
    <property type="entry name" value="p450"/>
    <property type="match status" value="1"/>
</dbReference>
<dbReference type="PRINTS" id="PR00385">
    <property type="entry name" value="P450"/>
</dbReference>
<dbReference type="GO" id="GO:0005789">
    <property type="term" value="C:endoplasmic reticulum membrane"/>
    <property type="evidence" value="ECO:0007669"/>
    <property type="project" value="UniProtKB-SubCell"/>
</dbReference>
<evidence type="ECO:0000313" key="7">
    <source>
        <dbReference type="EnsemblMetazoa" id="G3198.1:cds"/>
    </source>
</evidence>
<evidence type="ECO:0000256" key="2">
    <source>
        <dbReference type="ARBA" id="ARBA00010617"/>
    </source>
</evidence>
<comment type="subcellular location">
    <subcellularLocation>
        <location evidence="1">Endoplasmic reticulum membrane</location>
    </subcellularLocation>
</comment>
<dbReference type="SUPFAM" id="SSF48264">
    <property type="entry name" value="Cytochrome P450"/>
    <property type="match status" value="2"/>
</dbReference>
<keyword evidence="5 6" id="KW-0479">Metal-binding</keyword>
<dbReference type="PROSITE" id="PS00086">
    <property type="entry name" value="CYTOCHROME_P450"/>
    <property type="match status" value="1"/>
</dbReference>
<dbReference type="InterPro" id="IPR001128">
    <property type="entry name" value="Cyt_P450"/>
</dbReference>
<proteinExistence type="inferred from homology"/>
<evidence type="ECO:0000256" key="5">
    <source>
        <dbReference type="PIRSR" id="PIRSR602401-1"/>
    </source>
</evidence>
<keyword evidence="5 6" id="KW-0408">Iron</keyword>
<evidence type="ECO:0000256" key="1">
    <source>
        <dbReference type="ARBA" id="ARBA00004586"/>
    </source>
</evidence>
<dbReference type="PANTHER" id="PTHR24291">
    <property type="entry name" value="CYTOCHROME P450 FAMILY 4"/>
    <property type="match status" value="1"/>
</dbReference>
<protein>
    <recommendedName>
        <fullName evidence="9">Cytochrome P450 4V2</fullName>
    </recommendedName>
</protein>
<name>A0A8W8M9Q7_MAGGI</name>
<dbReference type="GO" id="GO:0005506">
    <property type="term" value="F:iron ion binding"/>
    <property type="evidence" value="ECO:0007669"/>
    <property type="project" value="InterPro"/>
</dbReference>
<keyword evidence="6" id="KW-0560">Oxidoreductase</keyword>
<dbReference type="AlphaFoldDB" id="A0A8W8M9Q7"/>
<dbReference type="Gene3D" id="1.10.630.10">
    <property type="entry name" value="Cytochrome P450"/>
    <property type="match status" value="1"/>
</dbReference>
<keyword evidence="3" id="KW-0256">Endoplasmic reticulum</keyword>
<dbReference type="PRINTS" id="PR00463">
    <property type="entry name" value="EP450I"/>
</dbReference>
<reference evidence="7" key="1">
    <citation type="submission" date="2022-08" db="UniProtKB">
        <authorList>
            <consortium name="EnsemblMetazoa"/>
        </authorList>
    </citation>
    <scope>IDENTIFICATION</scope>
    <source>
        <strain evidence="7">05x7-T-G4-1.051#20</strain>
    </source>
</reference>
<dbReference type="InterPro" id="IPR036396">
    <property type="entry name" value="Cyt_P450_sf"/>
</dbReference>
<keyword evidence="4" id="KW-0472">Membrane</keyword>
<evidence type="ECO:0000256" key="6">
    <source>
        <dbReference type="RuleBase" id="RU000461"/>
    </source>
</evidence>
<sequence length="543" mass="62412">MAAAIVIVLAVAVVLFTAWLFKTELAKKKVNNIPGPVAVPILGNAHQLRNTSREFTDQLFKFIDEYAEYGVFRLMLGTKLTVALYKPEYVEMESFMNLYADRGIFRLWLGTTFLVVIFKAEYAEVILQSSKHLDKAEEYKFLHPWLGTGLLTSTGSKWKSRRRMLTPTFHFKILNDFVGVFHDQASIMVKKLSQVADGKEFDIFNYITLCALDIICETAMGRSIEAQSNSNSDYVKSVYKMTELVLQRQRTPWYWPDFLYNTIGYGKEHDRCLKILHDFTLKVIKEKMDAVSDASSNSMEEMLNQHSDEDVYRGKGQRLAFLDMLLCTADDGTHLSMEGIREEVDTFMFEGHDTTAAAMNWAVHLIGANPDVQAKVHEEMDQLFGGSDRPASMNDLKEMRYLDCCIKEALRLFPSVPFFGRKLTEDCKFGEYSIPKDTTVIITPPGLHRDERYFPDPEKFDPNRFLPENSLKRHPYCYIPFSAGPRNCIGQKFAILEEKVMLSNIFRNFTVTSKQSREELFPIGDLIMRPEHGIIVELRPRTK</sequence>
<dbReference type="PANTHER" id="PTHR24291:SF189">
    <property type="entry name" value="CYTOCHROME P450 4C3-RELATED"/>
    <property type="match status" value="1"/>
</dbReference>
<dbReference type="InterPro" id="IPR050196">
    <property type="entry name" value="Cytochrome_P450_Monoox"/>
</dbReference>
<dbReference type="EnsemblMetazoa" id="G3198.1">
    <property type="protein sequence ID" value="G3198.1:cds"/>
    <property type="gene ID" value="G3198"/>
</dbReference>
<comment type="cofactor">
    <cofactor evidence="5">
        <name>heme</name>
        <dbReference type="ChEBI" id="CHEBI:30413"/>
    </cofactor>
</comment>